<evidence type="ECO:0008006" key="4">
    <source>
        <dbReference type="Google" id="ProtNLM"/>
    </source>
</evidence>
<feature type="transmembrane region" description="Helical" evidence="1">
    <location>
        <begin position="66"/>
        <end position="85"/>
    </location>
</feature>
<dbReference type="AlphaFoldDB" id="A0A9D1F771"/>
<keyword evidence="1" id="KW-0812">Transmembrane</keyword>
<evidence type="ECO:0000256" key="1">
    <source>
        <dbReference type="SAM" id="Phobius"/>
    </source>
</evidence>
<gene>
    <name evidence="2" type="ORF">IAB46_14780</name>
</gene>
<keyword evidence="1" id="KW-1133">Transmembrane helix</keyword>
<proteinExistence type="predicted"/>
<feature type="transmembrane region" description="Helical" evidence="1">
    <location>
        <begin position="9"/>
        <end position="27"/>
    </location>
</feature>
<dbReference type="Proteomes" id="UP000823927">
    <property type="component" value="Unassembled WGS sequence"/>
</dbReference>
<protein>
    <recommendedName>
        <fullName evidence="4">DUF3592 domain-containing protein</fullName>
    </recommendedName>
</protein>
<organism evidence="2 3">
    <name type="scientific">Candidatus Scybalocola faecigallinarum</name>
    <dbReference type="NCBI Taxonomy" id="2840941"/>
    <lineage>
        <taxon>Bacteria</taxon>
        <taxon>Bacillati</taxon>
        <taxon>Bacillota</taxon>
        <taxon>Clostridia</taxon>
        <taxon>Lachnospirales</taxon>
        <taxon>Lachnospiraceae</taxon>
        <taxon>Lachnospiraceae incertae sedis</taxon>
        <taxon>Candidatus Scybalocola (ex Gilroy et al. 2021)</taxon>
    </lineage>
</organism>
<sequence length="167" mass="18128">MKGKFTGKFEFWALIFLLIIIGAGVLLPKTGPLVLLDELCDAAVFLMVSVLVAGHMIQRRKSLGKGAKIIGGAVILICAAAGVWFGKDIVLDGINGPQRQALMQVQVSRSQAHTGIFSSHYWLDGINGAGEKIRLEISGSDYSRLSGSHQVTVMYYPRTGRVVEVWI</sequence>
<dbReference type="EMBL" id="DVIT01000063">
    <property type="protein sequence ID" value="HIS48784.1"/>
    <property type="molecule type" value="Genomic_DNA"/>
</dbReference>
<evidence type="ECO:0000313" key="2">
    <source>
        <dbReference type="EMBL" id="HIS48784.1"/>
    </source>
</evidence>
<name>A0A9D1F771_9FIRM</name>
<reference evidence="2" key="2">
    <citation type="journal article" date="2021" name="PeerJ">
        <title>Extensive microbial diversity within the chicken gut microbiome revealed by metagenomics and culture.</title>
        <authorList>
            <person name="Gilroy R."/>
            <person name="Ravi A."/>
            <person name="Getino M."/>
            <person name="Pursley I."/>
            <person name="Horton D.L."/>
            <person name="Alikhan N.F."/>
            <person name="Baker D."/>
            <person name="Gharbi K."/>
            <person name="Hall N."/>
            <person name="Watson M."/>
            <person name="Adriaenssens E.M."/>
            <person name="Foster-Nyarko E."/>
            <person name="Jarju S."/>
            <person name="Secka A."/>
            <person name="Antonio M."/>
            <person name="Oren A."/>
            <person name="Chaudhuri R.R."/>
            <person name="La Ragione R."/>
            <person name="Hildebrand F."/>
            <person name="Pallen M.J."/>
        </authorList>
    </citation>
    <scope>NUCLEOTIDE SEQUENCE</scope>
    <source>
        <strain evidence="2">CHK178-757</strain>
    </source>
</reference>
<feature type="transmembrane region" description="Helical" evidence="1">
    <location>
        <begin position="33"/>
        <end position="54"/>
    </location>
</feature>
<comment type="caution">
    <text evidence="2">The sequence shown here is derived from an EMBL/GenBank/DDBJ whole genome shotgun (WGS) entry which is preliminary data.</text>
</comment>
<accession>A0A9D1F771</accession>
<evidence type="ECO:0000313" key="3">
    <source>
        <dbReference type="Proteomes" id="UP000823927"/>
    </source>
</evidence>
<reference evidence="2" key="1">
    <citation type="submission" date="2020-10" db="EMBL/GenBank/DDBJ databases">
        <authorList>
            <person name="Gilroy R."/>
        </authorList>
    </citation>
    <scope>NUCLEOTIDE SEQUENCE</scope>
    <source>
        <strain evidence="2">CHK178-757</strain>
    </source>
</reference>
<keyword evidence="1" id="KW-0472">Membrane</keyword>